<protein>
    <submittedName>
        <fullName evidence="2">Uncharacterized protein</fullName>
    </submittedName>
</protein>
<sequence length="127" mass="14576">MTVCQAGSSLQPFCSLSWQLPSDMTVFGYIFTKSCNLMEEYPGTYLERRSDQEPYLEPVPHQSQRVARDPPIDPNLENGKPQSQRGIHLRADYNLLQREAQYFQGRGHCTEGQRYSKGNFAEETGIR</sequence>
<keyword evidence="3" id="KW-1185">Reference proteome</keyword>
<reference evidence="2" key="1">
    <citation type="submission" date="2019-06" db="EMBL/GenBank/DDBJ databases">
        <authorList>
            <person name="Zheng W."/>
        </authorList>
    </citation>
    <scope>NUCLEOTIDE SEQUENCE</scope>
    <source>
        <strain evidence="2">QDHG01</strain>
    </source>
</reference>
<gene>
    <name evidence="2" type="ORF">FGO68_gene17604</name>
</gene>
<dbReference type="Proteomes" id="UP000785679">
    <property type="component" value="Unassembled WGS sequence"/>
</dbReference>
<evidence type="ECO:0000256" key="1">
    <source>
        <dbReference type="SAM" id="MobiDB-lite"/>
    </source>
</evidence>
<accession>A0A8J8SYL7</accession>
<evidence type="ECO:0000313" key="3">
    <source>
        <dbReference type="Proteomes" id="UP000785679"/>
    </source>
</evidence>
<feature type="region of interest" description="Disordered" evidence="1">
    <location>
        <begin position="48"/>
        <end position="87"/>
    </location>
</feature>
<evidence type="ECO:0000313" key="2">
    <source>
        <dbReference type="EMBL" id="TNV75662.1"/>
    </source>
</evidence>
<name>A0A8J8SYL7_HALGN</name>
<comment type="caution">
    <text evidence="2">The sequence shown here is derived from an EMBL/GenBank/DDBJ whole genome shotgun (WGS) entry which is preliminary data.</text>
</comment>
<proteinExistence type="predicted"/>
<dbReference type="AlphaFoldDB" id="A0A8J8SYL7"/>
<feature type="region of interest" description="Disordered" evidence="1">
    <location>
        <begin position="108"/>
        <end position="127"/>
    </location>
</feature>
<organism evidence="2 3">
    <name type="scientific">Halteria grandinella</name>
    <dbReference type="NCBI Taxonomy" id="5974"/>
    <lineage>
        <taxon>Eukaryota</taxon>
        <taxon>Sar</taxon>
        <taxon>Alveolata</taxon>
        <taxon>Ciliophora</taxon>
        <taxon>Intramacronucleata</taxon>
        <taxon>Spirotrichea</taxon>
        <taxon>Stichotrichia</taxon>
        <taxon>Sporadotrichida</taxon>
        <taxon>Halteriidae</taxon>
        <taxon>Halteria</taxon>
    </lineage>
</organism>
<dbReference type="EMBL" id="RRYP01015105">
    <property type="protein sequence ID" value="TNV75662.1"/>
    <property type="molecule type" value="Genomic_DNA"/>
</dbReference>